<protein>
    <submittedName>
        <fullName evidence="1">Uncharacterized protein</fullName>
    </submittedName>
</protein>
<dbReference type="AlphaFoldDB" id="A0A6C0U4T3"/>
<evidence type="ECO:0000313" key="2">
    <source>
        <dbReference type="Proteomes" id="UP000477680"/>
    </source>
</evidence>
<gene>
    <name evidence="1" type="ORF">G3T16_18895</name>
</gene>
<proteinExistence type="predicted"/>
<name>A0A6C0U4T3_9GAMM</name>
<reference evidence="1 2" key="1">
    <citation type="submission" date="2020-02" db="EMBL/GenBank/DDBJ databases">
        <title>Genome sequencing for Kineobactrum sp. M2.</title>
        <authorList>
            <person name="Park S.-J."/>
        </authorList>
    </citation>
    <scope>NUCLEOTIDE SEQUENCE [LARGE SCALE GENOMIC DNA]</scope>
    <source>
        <strain evidence="1 2">M2</strain>
    </source>
</reference>
<dbReference type="KEGG" id="kim:G3T16_18895"/>
<dbReference type="Proteomes" id="UP000477680">
    <property type="component" value="Chromosome"/>
</dbReference>
<organism evidence="1 2">
    <name type="scientific">Kineobactrum salinum</name>
    <dbReference type="NCBI Taxonomy" id="2708301"/>
    <lineage>
        <taxon>Bacteria</taxon>
        <taxon>Pseudomonadati</taxon>
        <taxon>Pseudomonadota</taxon>
        <taxon>Gammaproteobacteria</taxon>
        <taxon>Cellvibrionales</taxon>
        <taxon>Halieaceae</taxon>
        <taxon>Kineobactrum</taxon>
    </lineage>
</organism>
<accession>A0A6C0U4T3</accession>
<keyword evidence="2" id="KW-1185">Reference proteome</keyword>
<evidence type="ECO:0000313" key="1">
    <source>
        <dbReference type="EMBL" id="QIB67162.1"/>
    </source>
</evidence>
<dbReference type="RefSeq" id="WP_163496589.1">
    <property type="nucleotide sequence ID" value="NZ_CP048711.1"/>
</dbReference>
<sequence>MSLGGTLVRWLRSLSEGTYQHRSRAELVAAGEDGDQPWFATGEAPPTTVLTPFGEARAVMQEGLAQDPDLRHSYVANIAMRMYDRSQELNISDPSDCNELADDLITLIFET</sequence>
<dbReference type="EMBL" id="CP048711">
    <property type="protein sequence ID" value="QIB67162.1"/>
    <property type="molecule type" value="Genomic_DNA"/>
</dbReference>